<evidence type="ECO:0000313" key="1">
    <source>
        <dbReference type="EMBL" id="RDK03587.1"/>
    </source>
</evidence>
<gene>
    <name evidence="1" type="ORF">DLM46_04965</name>
</gene>
<proteinExistence type="predicted"/>
<comment type="caution">
    <text evidence="1">The sequence shown here is derived from an EMBL/GenBank/DDBJ whole genome shotgun (WGS) entry which is preliminary data.</text>
</comment>
<sequence>MEPKTPAPTQRFNASHVVEAELAHLDWATRQPALSMLDAGYWRRRLLAVKCRFEMTQRQNMRLERILQRLGYPSD</sequence>
<keyword evidence="2" id="KW-1185">Reference proteome</keyword>
<reference evidence="2" key="1">
    <citation type="submission" date="2018-05" db="EMBL/GenBank/DDBJ databases">
        <authorList>
            <person name="Feng T."/>
        </authorList>
    </citation>
    <scope>NUCLEOTIDE SEQUENCE [LARGE SCALE GENOMIC DNA]</scope>
    <source>
        <strain evidence="2">S27</strain>
    </source>
</reference>
<dbReference type="OrthoDB" id="9108754at2"/>
<protein>
    <submittedName>
        <fullName evidence="1">Uncharacterized protein</fullName>
    </submittedName>
</protein>
<dbReference type="AlphaFoldDB" id="A0A370NDA0"/>
<accession>A0A370NDA0</accession>
<dbReference type="RefSeq" id="WP_115099669.1">
    <property type="nucleotide sequence ID" value="NZ_QHKS01000003.1"/>
</dbReference>
<organism evidence="1 2">
    <name type="scientific">Paraburkholderia lacunae</name>
    <dbReference type="NCBI Taxonomy" id="2211104"/>
    <lineage>
        <taxon>Bacteria</taxon>
        <taxon>Pseudomonadati</taxon>
        <taxon>Pseudomonadota</taxon>
        <taxon>Betaproteobacteria</taxon>
        <taxon>Burkholderiales</taxon>
        <taxon>Burkholderiaceae</taxon>
        <taxon>Paraburkholderia</taxon>
    </lineage>
</organism>
<dbReference type="Proteomes" id="UP000254875">
    <property type="component" value="Unassembled WGS sequence"/>
</dbReference>
<evidence type="ECO:0000313" key="2">
    <source>
        <dbReference type="Proteomes" id="UP000254875"/>
    </source>
</evidence>
<name>A0A370NDA0_9BURK</name>
<dbReference type="EMBL" id="QHKS01000003">
    <property type="protein sequence ID" value="RDK03587.1"/>
    <property type="molecule type" value="Genomic_DNA"/>
</dbReference>